<dbReference type="InterPro" id="IPR042099">
    <property type="entry name" value="ANL_N_sf"/>
</dbReference>
<gene>
    <name evidence="4" type="ordered locus">A2cp1_1600</name>
</gene>
<protein>
    <submittedName>
        <fullName evidence="4">Long-chain-fatty-acid--CoA ligase</fullName>
        <ecNumber evidence="4">6.2.1.3</ecNumber>
    </submittedName>
</protein>
<dbReference type="EMBL" id="CP001359">
    <property type="protein sequence ID" value="ACL64944.1"/>
    <property type="molecule type" value="Genomic_DNA"/>
</dbReference>
<dbReference type="PANTHER" id="PTHR43272:SF33">
    <property type="entry name" value="AMP-BINDING DOMAIN-CONTAINING PROTEIN-RELATED"/>
    <property type="match status" value="1"/>
</dbReference>
<dbReference type="PROSITE" id="PS00455">
    <property type="entry name" value="AMP_BINDING"/>
    <property type="match status" value="1"/>
</dbReference>
<dbReference type="SUPFAM" id="SSF56801">
    <property type="entry name" value="Acetyl-CoA synthetase-like"/>
    <property type="match status" value="1"/>
</dbReference>
<dbReference type="Proteomes" id="UP000007089">
    <property type="component" value="Chromosome"/>
</dbReference>
<proteinExistence type="predicted"/>
<sequence>MPTRLPLHRYAARTLPAMLEHTAARLPDKPFIRFFDPATPGAAPRAVTFAGFRAGVGRAAAFLRAHGVGPGTRILLLADNAPEWQMVALGAQLLRAEPAAIFASLSAEAAQGIARRVRPRVVIVSGAQGWEKLAPIAGELSAAGLRVVLSGEPLAAPSLVAGLSAVTLADATGPGAPGLDGAEHAALAAAVGEEDPFLLLFTSGTTGRPKGVRLPQRAMVHAVEGGTLPVGTTEDDLGVHFLPFAHVAGHAQFTLALAQGHALAMTARREDIERALELHPTYLFSVPLVYERIRAGVLARVDALPGPARALARRALEAAARVRVDGSRRLSDRALARLADRLVGRAVRARLGGRIRGLFAGGAPAAPALFRFYEALGIPMVELYGMSETAGLISSNLFSGPRRAGSAGYPTPEHDLRFAPDGELQVRGPLLFTGYLEPEDAEDAYTDDGFFRTGDVGCEEPDGALRIDGRKKNLMVLSTGKKVSPEPVEQAIAAAEPFQGAVLLGEGRPFVAAAVFVAREELARFAAAGKDAAEELLPRARAALAAFSEFEKPKRLLVIPGAPHEHPALVTPTLKVKRDALVEWLAPSLARLYGAV</sequence>
<keyword evidence="5" id="KW-1185">Reference proteome</keyword>
<dbReference type="InterPro" id="IPR020845">
    <property type="entry name" value="AMP-binding_CS"/>
</dbReference>
<dbReference type="Pfam" id="PF23562">
    <property type="entry name" value="AMP-binding_C_3"/>
    <property type="match status" value="1"/>
</dbReference>
<dbReference type="Gene3D" id="3.40.50.12780">
    <property type="entry name" value="N-terminal domain of ligase-like"/>
    <property type="match status" value="1"/>
</dbReference>
<dbReference type="AlphaFoldDB" id="B8J589"/>
<evidence type="ECO:0000313" key="4">
    <source>
        <dbReference type="EMBL" id="ACL64944.1"/>
    </source>
</evidence>
<name>B8J589_ANAD2</name>
<dbReference type="GO" id="GO:0005524">
    <property type="term" value="F:ATP binding"/>
    <property type="evidence" value="ECO:0007669"/>
    <property type="project" value="UniProtKB-KW"/>
</dbReference>
<evidence type="ECO:0000259" key="3">
    <source>
        <dbReference type="Pfam" id="PF00501"/>
    </source>
</evidence>
<reference evidence="4" key="1">
    <citation type="submission" date="2009-01" db="EMBL/GenBank/DDBJ databases">
        <title>Complete sequence of Anaeromyxobacter dehalogenans 2CP-1.</title>
        <authorList>
            <consortium name="US DOE Joint Genome Institute"/>
            <person name="Lucas S."/>
            <person name="Copeland A."/>
            <person name="Lapidus A."/>
            <person name="Glavina del Rio T."/>
            <person name="Dalin E."/>
            <person name="Tice H."/>
            <person name="Bruce D."/>
            <person name="Goodwin L."/>
            <person name="Pitluck S."/>
            <person name="Saunders E."/>
            <person name="Brettin T."/>
            <person name="Detter J.C."/>
            <person name="Han C."/>
            <person name="Larimer F."/>
            <person name="Land M."/>
            <person name="Hauser L."/>
            <person name="Kyrpides N."/>
            <person name="Ovchinnikova G."/>
            <person name="Beliaev A.S."/>
            <person name="Richardson P."/>
        </authorList>
    </citation>
    <scope>NUCLEOTIDE SEQUENCE</scope>
    <source>
        <strain evidence="4">2CP-1</strain>
    </source>
</reference>
<dbReference type="EC" id="6.2.1.3" evidence="4"/>
<dbReference type="Pfam" id="PF00501">
    <property type="entry name" value="AMP-binding"/>
    <property type="match status" value="1"/>
</dbReference>
<evidence type="ECO:0000256" key="1">
    <source>
        <dbReference type="ARBA" id="ARBA00022741"/>
    </source>
</evidence>
<dbReference type="HOGENOM" id="CLU_000022_45_5_7"/>
<dbReference type="PANTHER" id="PTHR43272">
    <property type="entry name" value="LONG-CHAIN-FATTY-ACID--COA LIGASE"/>
    <property type="match status" value="1"/>
</dbReference>
<keyword evidence="1" id="KW-0547">Nucleotide-binding</keyword>
<keyword evidence="4" id="KW-0436">Ligase</keyword>
<dbReference type="KEGG" id="acp:A2cp1_1600"/>
<keyword evidence="2" id="KW-0067">ATP-binding</keyword>
<dbReference type="InterPro" id="IPR000873">
    <property type="entry name" value="AMP-dep_synth/lig_dom"/>
</dbReference>
<evidence type="ECO:0000313" key="5">
    <source>
        <dbReference type="Proteomes" id="UP000007089"/>
    </source>
</evidence>
<evidence type="ECO:0000256" key="2">
    <source>
        <dbReference type="ARBA" id="ARBA00022840"/>
    </source>
</evidence>
<organism evidence="4 5">
    <name type="scientific">Anaeromyxobacter dehalogenans (strain ATCC BAA-258 / DSM 21875 / 2CP-1)</name>
    <dbReference type="NCBI Taxonomy" id="455488"/>
    <lineage>
        <taxon>Bacteria</taxon>
        <taxon>Pseudomonadati</taxon>
        <taxon>Myxococcota</taxon>
        <taxon>Myxococcia</taxon>
        <taxon>Myxococcales</taxon>
        <taxon>Cystobacterineae</taxon>
        <taxon>Anaeromyxobacteraceae</taxon>
        <taxon>Anaeromyxobacter</taxon>
    </lineage>
</organism>
<accession>B8J589</accession>
<dbReference type="GO" id="GO:0004467">
    <property type="term" value="F:long-chain fatty acid-CoA ligase activity"/>
    <property type="evidence" value="ECO:0007669"/>
    <property type="project" value="UniProtKB-EC"/>
</dbReference>
<dbReference type="GO" id="GO:0016020">
    <property type="term" value="C:membrane"/>
    <property type="evidence" value="ECO:0007669"/>
    <property type="project" value="TreeGrafter"/>
</dbReference>
<feature type="domain" description="AMP-dependent synthetase/ligase" evidence="3">
    <location>
        <begin position="19"/>
        <end position="436"/>
    </location>
</feature>